<sequence>MSHSTTSTSSFVLARYSKSCLTAAQAAESQDSGAEWQHFVNPVIRLVLDIRRTSGGTDLASVRLRIVWSMDADSSSQSLIQQDVVFSQRQNPRGPPLKAVYRDAVVGMRYLHATSPGATPQSTPGKSYRRFQITFNSASAATEFIERIRTVCPCKASAMSAVPTSTQPFLTSASTTMMPAIDTFVTPSKSVLSPSPLSLLSSAPSHHAAGVLDLRKSHAQTDELSSLTGLSQSSSHLAASPALAVLHPTRPGSSLASDILHSTLAPNSVTPSPLNRTSDMPSVPAMPSCDAEHRGSMLPPPPRRCAPDLAPTQTDVLPPVTVNAMPPLALPLDAASVREPPNDTEELRSTDHFCGEATNLTTQGTLDAADTHIKSIGNQATGSLFASLRSVTGLYNLPNHELEKLVGDVVREDGFVDLTESTRCILDVGGDAVLLRGPVFCKNCIFE</sequence>
<evidence type="ECO:0000313" key="2">
    <source>
        <dbReference type="EMBL" id="KIY44418.1"/>
    </source>
</evidence>
<dbReference type="Proteomes" id="UP000054144">
    <property type="component" value="Unassembled WGS sequence"/>
</dbReference>
<name>A0A0D7A0U8_9AGAR</name>
<dbReference type="EMBL" id="KN882092">
    <property type="protein sequence ID" value="KIY44418.1"/>
    <property type="molecule type" value="Genomic_DNA"/>
</dbReference>
<gene>
    <name evidence="2" type="ORF">FISHEDRAFT_61945</name>
</gene>
<proteinExistence type="predicted"/>
<dbReference type="InterPro" id="IPR004354">
    <property type="entry name" value="Meiotic_Rec114"/>
</dbReference>
<reference evidence="2 3" key="1">
    <citation type="journal article" date="2015" name="Fungal Genet. Biol.">
        <title>Evolution of novel wood decay mechanisms in Agaricales revealed by the genome sequences of Fistulina hepatica and Cylindrobasidium torrendii.</title>
        <authorList>
            <person name="Floudas D."/>
            <person name="Held B.W."/>
            <person name="Riley R."/>
            <person name="Nagy L.G."/>
            <person name="Koehler G."/>
            <person name="Ransdell A.S."/>
            <person name="Younus H."/>
            <person name="Chow J."/>
            <person name="Chiniquy J."/>
            <person name="Lipzen A."/>
            <person name="Tritt A."/>
            <person name="Sun H."/>
            <person name="Haridas S."/>
            <person name="LaButti K."/>
            <person name="Ohm R.A."/>
            <person name="Kues U."/>
            <person name="Blanchette R.A."/>
            <person name="Grigoriev I.V."/>
            <person name="Minto R.E."/>
            <person name="Hibbett D.S."/>
        </authorList>
    </citation>
    <scope>NUCLEOTIDE SEQUENCE [LARGE SCALE GENOMIC DNA]</scope>
    <source>
        <strain evidence="2 3">ATCC 64428</strain>
    </source>
</reference>
<evidence type="ECO:0000256" key="1">
    <source>
        <dbReference type="SAM" id="MobiDB-lite"/>
    </source>
</evidence>
<dbReference type="Pfam" id="PF03525">
    <property type="entry name" value="Meiotic_rec114"/>
    <property type="match status" value="1"/>
</dbReference>
<protein>
    <submittedName>
        <fullName evidence="2">Uncharacterized protein</fullName>
    </submittedName>
</protein>
<accession>A0A0D7A0U8</accession>
<keyword evidence="3" id="KW-1185">Reference proteome</keyword>
<dbReference type="AlphaFoldDB" id="A0A0D7A0U8"/>
<feature type="region of interest" description="Disordered" evidence="1">
    <location>
        <begin position="264"/>
        <end position="313"/>
    </location>
</feature>
<feature type="compositionally biased region" description="Polar residues" evidence="1">
    <location>
        <begin position="264"/>
        <end position="280"/>
    </location>
</feature>
<dbReference type="OrthoDB" id="3364736at2759"/>
<dbReference type="GO" id="GO:0007131">
    <property type="term" value="P:reciprocal meiotic recombination"/>
    <property type="evidence" value="ECO:0007669"/>
    <property type="project" value="InterPro"/>
</dbReference>
<organism evidence="2 3">
    <name type="scientific">Fistulina hepatica ATCC 64428</name>
    <dbReference type="NCBI Taxonomy" id="1128425"/>
    <lineage>
        <taxon>Eukaryota</taxon>
        <taxon>Fungi</taxon>
        <taxon>Dikarya</taxon>
        <taxon>Basidiomycota</taxon>
        <taxon>Agaricomycotina</taxon>
        <taxon>Agaricomycetes</taxon>
        <taxon>Agaricomycetidae</taxon>
        <taxon>Agaricales</taxon>
        <taxon>Fistulinaceae</taxon>
        <taxon>Fistulina</taxon>
    </lineage>
</organism>
<evidence type="ECO:0000313" key="3">
    <source>
        <dbReference type="Proteomes" id="UP000054144"/>
    </source>
</evidence>